<evidence type="ECO:0000313" key="2">
    <source>
        <dbReference type="Proteomes" id="UP000234275"/>
    </source>
</evidence>
<sequence>MQKACRSRPLIRPRQVTGWRAIRESGISPPMSADTAEHGVYLADLDGLRMRGGPGTRAVSRLLFAHLTWLVGSGDVNIVGRFEMHPHAEPTKSVCLDMFSCRVFNWQSVSMSVGDLRPPITRGSTVGLSPSESAHGPVLPLLHTSRQSDGGFIYLYSIGCSSPPSLVLIMHRRAPLQPASQPVQRHRAAMFVVSAVPIYLFSSFLQSGRRGVSW</sequence>
<reference evidence="1 2" key="1">
    <citation type="submission" date="2016-12" db="EMBL/GenBank/DDBJ databases">
        <title>The genomes of Aspergillus section Nigri reveals drivers in fungal speciation.</title>
        <authorList>
            <consortium name="DOE Joint Genome Institute"/>
            <person name="Vesth T.C."/>
            <person name="Nybo J."/>
            <person name="Theobald S."/>
            <person name="Brandl J."/>
            <person name="Frisvad J.C."/>
            <person name="Nielsen K.F."/>
            <person name="Lyhne E.K."/>
            <person name="Kogle M.E."/>
            <person name="Kuo A."/>
            <person name="Riley R."/>
            <person name="Clum A."/>
            <person name="Nolan M."/>
            <person name="Lipzen A."/>
            <person name="Salamov A."/>
            <person name="Henrissat B."/>
            <person name="Wiebenga A."/>
            <person name="De Vries R.P."/>
            <person name="Grigoriev I.V."/>
            <person name="Mortensen U.H."/>
            <person name="Andersen M.R."/>
            <person name="Baker S.E."/>
        </authorList>
    </citation>
    <scope>NUCLEOTIDE SEQUENCE [LARGE SCALE GENOMIC DNA]</scope>
    <source>
        <strain evidence="1 2">IBT 23096</strain>
    </source>
</reference>
<dbReference type="RefSeq" id="XP_024700175.1">
    <property type="nucleotide sequence ID" value="XM_024843130.1"/>
</dbReference>
<organism evidence="1 2">
    <name type="scientific">Aspergillus steynii IBT 23096</name>
    <dbReference type="NCBI Taxonomy" id="1392250"/>
    <lineage>
        <taxon>Eukaryota</taxon>
        <taxon>Fungi</taxon>
        <taxon>Dikarya</taxon>
        <taxon>Ascomycota</taxon>
        <taxon>Pezizomycotina</taxon>
        <taxon>Eurotiomycetes</taxon>
        <taxon>Eurotiomycetidae</taxon>
        <taxon>Eurotiales</taxon>
        <taxon>Aspergillaceae</taxon>
        <taxon>Aspergillus</taxon>
        <taxon>Aspergillus subgen. Circumdati</taxon>
    </lineage>
</organism>
<accession>A0A2I2FW45</accession>
<protein>
    <submittedName>
        <fullName evidence="1">Uncharacterized protein</fullName>
    </submittedName>
</protein>
<dbReference type="VEuPathDB" id="FungiDB:P170DRAFT_269292"/>
<comment type="caution">
    <text evidence="1">The sequence shown here is derived from an EMBL/GenBank/DDBJ whole genome shotgun (WGS) entry which is preliminary data.</text>
</comment>
<dbReference type="GeneID" id="36550829"/>
<evidence type="ECO:0000313" key="1">
    <source>
        <dbReference type="EMBL" id="PLB44873.1"/>
    </source>
</evidence>
<dbReference type="Proteomes" id="UP000234275">
    <property type="component" value="Unassembled WGS sequence"/>
</dbReference>
<proteinExistence type="predicted"/>
<dbReference type="AlphaFoldDB" id="A0A2I2FW45"/>
<name>A0A2I2FW45_9EURO</name>
<gene>
    <name evidence="1" type="ORF">P170DRAFT_269292</name>
</gene>
<keyword evidence="2" id="KW-1185">Reference proteome</keyword>
<dbReference type="EMBL" id="MSFO01000008">
    <property type="protein sequence ID" value="PLB44873.1"/>
    <property type="molecule type" value="Genomic_DNA"/>
</dbReference>